<dbReference type="RefSeq" id="YP_009258801.1">
    <property type="nucleotide sequence ID" value="NC_030359.1"/>
</dbReference>
<proteinExistence type="inferred from homology"/>
<protein>
    <recommendedName>
        <fullName evidence="2">NAD(P)H-quinone oxidoreductase subunit 6, chloroplastic</fullName>
        <ecNumber evidence="2">7.1.1.-</ecNumber>
    </recommendedName>
</protein>
<feature type="transmembrane region" description="Helical" evidence="2">
    <location>
        <begin position="157"/>
        <end position="179"/>
    </location>
</feature>
<gene>
    <name evidence="3" type="primary">ndhG</name>
</gene>
<dbReference type="Pfam" id="PF00499">
    <property type="entry name" value="Oxidored_q3"/>
    <property type="match status" value="1"/>
</dbReference>
<name>A0A191T623_9VIRI</name>
<dbReference type="AlphaFoldDB" id="A0A191T623"/>
<comment type="subcellular location">
    <subcellularLocation>
        <location evidence="2">Plastid</location>
        <location evidence="2">Chloroplast thylakoid membrane</location>
    </subcellularLocation>
</comment>
<keyword evidence="2" id="KW-0812">Transmembrane</keyword>
<evidence type="ECO:0000256" key="2">
    <source>
        <dbReference type="RuleBase" id="RU004431"/>
    </source>
</evidence>
<evidence type="ECO:0000313" key="3">
    <source>
        <dbReference type="EMBL" id="ANI25843.1"/>
    </source>
</evidence>
<keyword evidence="2" id="KW-0520">NAD</keyword>
<comment type="function">
    <text evidence="2">NDH shuttles electrons from NAD(P)H:plastoquinone, via FMN and iron-sulfur (Fe-S) centers, to quinones in the photosynthetic chain and possibly in a chloroplast respiratory chain. The immediate electron acceptor for the enzyme in this species is believed to be plastoquinone. Couples the redox reaction to proton translocation, and thus conserves the redox energy in a proton gradient.</text>
</comment>
<dbReference type="GO" id="GO:0009535">
    <property type="term" value="C:chloroplast thylakoid membrane"/>
    <property type="evidence" value="ECO:0007669"/>
    <property type="project" value="UniProtKB-SubCell"/>
</dbReference>
<comment type="similarity">
    <text evidence="1 2">Belongs to the complex I subunit 6 family.</text>
</comment>
<keyword evidence="2" id="KW-0521">NADP</keyword>
<keyword evidence="2 3" id="KW-0934">Plastid</keyword>
<keyword evidence="2 3" id="KW-0150">Chloroplast</keyword>
<dbReference type="InterPro" id="IPR001457">
    <property type="entry name" value="NADH_UbQ/plastoQ_OxRdtase_su6"/>
</dbReference>
<keyword evidence="2" id="KW-0618">Plastoquinone</keyword>
<organism evidence="3">
    <name type="scientific">Cylindrocystis brebissonii</name>
    <dbReference type="NCBI Taxonomy" id="102167"/>
    <lineage>
        <taxon>Eukaryota</taxon>
        <taxon>Viridiplantae</taxon>
        <taxon>Streptophyta</taxon>
        <taxon>Zygnematophyceae</taxon>
        <taxon>Zygnematophycidae</taxon>
        <taxon>Zygnematales</taxon>
        <taxon>Mesotaeniaceae</taxon>
        <taxon>Cylindrocystis</taxon>
    </lineage>
</organism>
<feature type="transmembrane region" description="Helical" evidence="2">
    <location>
        <begin position="12"/>
        <end position="30"/>
    </location>
</feature>
<comment type="catalytic activity">
    <reaction evidence="2">
        <text>a plastoquinone + NADPH + (n+1) H(+)(in) = a plastoquinol + NADP(+) + n H(+)(out)</text>
        <dbReference type="Rhea" id="RHEA:42612"/>
        <dbReference type="Rhea" id="RHEA-COMP:9561"/>
        <dbReference type="Rhea" id="RHEA-COMP:9562"/>
        <dbReference type="ChEBI" id="CHEBI:15378"/>
        <dbReference type="ChEBI" id="CHEBI:17757"/>
        <dbReference type="ChEBI" id="CHEBI:57783"/>
        <dbReference type="ChEBI" id="CHEBI:58349"/>
        <dbReference type="ChEBI" id="CHEBI:62192"/>
    </reaction>
</comment>
<keyword evidence="2" id="KW-1133">Transmembrane helix</keyword>
<reference evidence="3" key="1">
    <citation type="journal article" date="2016" name="Front. Plant Sci.">
        <title>Comparative Chloroplast Genome Analyses of Streptophyte Green Algae Uncover Major Structural Alterations in the Klebsormidiophyceae, Coleochaetophyceae and Zygnematophyceae.</title>
        <authorList>
            <person name="Lemieux C."/>
            <person name="Otis C."/>
            <person name="Turmel M."/>
        </authorList>
    </citation>
    <scope>NUCLEOTIDE SEQUENCE</scope>
</reference>
<feature type="transmembrane region" description="Helical" evidence="2">
    <location>
        <begin position="37"/>
        <end position="54"/>
    </location>
</feature>
<feature type="transmembrane region" description="Helical" evidence="2">
    <location>
        <begin position="60"/>
        <end position="82"/>
    </location>
</feature>
<sequence length="187" mass="20705">MINFSESTKSILFTFIELSIFLGCLGVVLLPQIIYSALLLAFVFICVALLYLLLNADFLAASQILIYVGAINVLIVFAIMLVSKQDVNISKTKGDYNYLAEFISAASVIAIFSFILNAIFSTSWSSINTTLIKNDQLVLSSSFNTVQKLGFHLLTDFLLPFELLSLLLLVALLGAITIARKQRFFNQ</sequence>
<evidence type="ECO:0000256" key="1">
    <source>
        <dbReference type="ARBA" id="ARBA00005698"/>
    </source>
</evidence>
<dbReference type="PANTHER" id="PTHR33269">
    <property type="entry name" value="NADH-UBIQUINONE OXIDOREDUCTASE CHAIN 6"/>
    <property type="match status" value="1"/>
</dbReference>
<dbReference type="EMBL" id="KU646495">
    <property type="protein sequence ID" value="ANI25843.1"/>
    <property type="molecule type" value="Genomic_DNA"/>
</dbReference>
<dbReference type="GO" id="GO:0048038">
    <property type="term" value="F:quinone binding"/>
    <property type="evidence" value="ECO:0007669"/>
    <property type="project" value="UniProtKB-KW"/>
</dbReference>
<dbReference type="PANTHER" id="PTHR33269:SF17">
    <property type="entry name" value="NADH-UBIQUINONE OXIDOREDUCTASE CHAIN 6"/>
    <property type="match status" value="1"/>
</dbReference>
<comment type="subunit">
    <text evidence="2">NDH is composed of at least 16 different subunits, 5 of which are encoded in the nucleus.</text>
</comment>
<dbReference type="InterPro" id="IPR042106">
    <property type="entry name" value="Nuo/plastoQ_OxRdtase_6_NuoJ"/>
</dbReference>
<comment type="catalytic activity">
    <reaction evidence="2">
        <text>a plastoquinone + NADH + (n+1) H(+)(in) = a plastoquinol + NAD(+) + n H(+)(out)</text>
        <dbReference type="Rhea" id="RHEA:42608"/>
        <dbReference type="Rhea" id="RHEA-COMP:9561"/>
        <dbReference type="Rhea" id="RHEA-COMP:9562"/>
        <dbReference type="ChEBI" id="CHEBI:15378"/>
        <dbReference type="ChEBI" id="CHEBI:17757"/>
        <dbReference type="ChEBI" id="CHEBI:57540"/>
        <dbReference type="ChEBI" id="CHEBI:57945"/>
        <dbReference type="ChEBI" id="CHEBI:62192"/>
    </reaction>
</comment>
<dbReference type="EC" id="7.1.1.-" evidence="2"/>
<keyword evidence="2" id="KW-0472">Membrane</keyword>
<accession>A0A191T623</accession>
<dbReference type="Gene3D" id="1.20.120.1200">
    <property type="entry name" value="NADH-ubiquinone/plastoquinone oxidoreductase chain 6, subunit NuoJ"/>
    <property type="match status" value="1"/>
</dbReference>
<dbReference type="GO" id="GO:0008137">
    <property type="term" value="F:NADH dehydrogenase (ubiquinone) activity"/>
    <property type="evidence" value="ECO:0007669"/>
    <property type="project" value="UniProtKB-UniRule"/>
</dbReference>
<keyword evidence="2" id="KW-0793">Thylakoid</keyword>
<keyword evidence="2" id="KW-0874">Quinone</keyword>
<feature type="transmembrane region" description="Helical" evidence="2">
    <location>
        <begin position="102"/>
        <end position="120"/>
    </location>
</feature>
<dbReference type="GeneID" id="27985207"/>
<geneLocation type="chloroplast" evidence="3"/>